<name>A0A5P1EX83_ASPOF</name>
<feature type="compositionally biased region" description="Basic and acidic residues" evidence="1">
    <location>
        <begin position="1"/>
        <end position="12"/>
    </location>
</feature>
<dbReference type="EMBL" id="CM007385">
    <property type="protein sequence ID" value="ONK69229.1"/>
    <property type="molecule type" value="Genomic_DNA"/>
</dbReference>
<organism evidence="2 3">
    <name type="scientific">Asparagus officinalis</name>
    <name type="common">Garden asparagus</name>
    <dbReference type="NCBI Taxonomy" id="4686"/>
    <lineage>
        <taxon>Eukaryota</taxon>
        <taxon>Viridiplantae</taxon>
        <taxon>Streptophyta</taxon>
        <taxon>Embryophyta</taxon>
        <taxon>Tracheophyta</taxon>
        <taxon>Spermatophyta</taxon>
        <taxon>Magnoliopsida</taxon>
        <taxon>Liliopsida</taxon>
        <taxon>Asparagales</taxon>
        <taxon>Asparagaceae</taxon>
        <taxon>Asparagoideae</taxon>
        <taxon>Asparagus</taxon>
    </lineage>
</organism>
<evidence type="ECO:0000313" key="3">
    <source>
        <dbReference type="Proteomes" id="UP000243459"/>
    </source>
</evidence>
<gene>
    <name evidence="2" type="ORF">A4U43_C05F20680</name>
</gene>
<sequence length="155" mass="16975">MDHEEQASRSDPLELPPRLSASTSAKVVNPNRLTNPSCFLIRGTSSCSFGKERRGRKFACSESEKSSSPNSSASSSSSSSSSSFSSFKSYSSASASSCYVGGEESEGEAEAEQRKVRILRYRKRRISASHLWAGIIVRLKQAVIVPHRKERDHSI</sequence>
<feature type="region of interest" description="Disordered" evidence="1">
    <location>
        <begin position="1"/>
        <end position="89"/>
    </location>
</feature>
<dbReference type="AlphaFoldDB" id="A0A5P1EX83"/>
<keyword evidence="3" id="KW-1185">Reference proteome</keyword>
<dbReference type="Proteomes" id="UP000243459">
    <property type="component" value="Chromosome 5"/>
</dbReference>
<evidence type="ECO:0000256" key="1">
    <source>
        <dbReference type="SAM" id="MobiDB-lite"/>
    </source>
</evidence>
<protein>
    <submittedName>
        <fullName evidence="2">Uncharacterized protein</fullName>
    </submittedName>
</protein>
<feature type="compositionally biased region" description="Low complexity" evidence="1">
    <location>
        <begin position="66"/>
        <end position="89"/>
    </location>
</feature>
<dbReference type="Gramene" id="ONK69229">
    <property type="protein sequence ID" value="ONK69229"/>
    <property type="gene ID" value="A4U43_C05F20680"/>
</dbReference>
<proteinExistence type="predicted"/>
<reference evidence="3" key="1">
    <citation type="journal article" date="2017" name="Nat. Commun.">
        <title>The asparagus genome sheds light on the origin and evolution of a young Y chromosome.</title>
        <authorList>
            <person name="Harkess A."/>
            <person name="Zhou J."/>
            <person name="Xu C."/>
            <person name="Bowers J.E."/>
            <person name="Van der Hulst R."/>
            <person name="Ayyampalayam S."/>
            <person name="Mercati F."/>
            <person name="Riccardi P."/>
            <person name="McKain M.R."/>
            <person name="Kakrana A."/>
            <person name="Tang H."/>
            <person name="Ray J."/>
            <person name="Groenendijk J."/>
            <person name="Arikit S."/>
            <person name="Mathioni S.M."/>
            <person name="Nakano M."/>
            <person name="Shan H."/>
            <person name="Telgmann-Rauber A."/>
            <person name="Kanno A."/>
            <person name="Yue Z."/>
            <person name="Chen H."/>
            <person name="Li W."/>
            <person name="Chen Y."/>
            <person name="Xu X."/>
            <person name="Zhang Y."/>
            <person name="Luo S."/>
            <person name="Chen H."/>
            <person name="Gao J."/>
            <person name="Mao Z."/>
            <person name="Pires J.C."/>
            <person name="Luo M."/>
            <person name="Kudrna D."/>
            <person name="Wing R.A."/>
            <person name="Meyers B.C."/>
            <person name="Yi K."/>
            <person name="Kong H."/>
            <person name="Lavrijsen P."/>
            <person name="Sunseri F."/>
            <person name="Falavigna A."/>
            <person name="Ye Y."/>
            <person name="Leebens-Mack J.H."/>
            <person name="Chen G."/>
        </authorList>
    </citation>
    <scope>NUCLEOTIDE SEQUENCE [LARGE SCALE GENOMIC DNA]</scope>
    <source>
        <strain evidence="3">cv. DH0086</strain>
    </source>
</reference>
<evidence type="ECO:0000313" key="2">
    <source>
        <dbReference type="EMBL" id="ONK69229.1"/>
    </source>
</evidence>
<feature type="compositionally biased region" description="Polar residues" evidence="1">
    <location>
        <begin position="20"/>
        <end position="48"/>
    </location>
</feature>
<accession>A0A5P1EX83</accession>